<dbReference type="Gene3D" id="2.170.270.10">
    <property type="entry name" value="SET domain"/>
    <property type="match status" value="1"/>
</dbReference>
<keyword evidence="3" id="KW-0158">Chromosome</keyword>
<feature type="compositionally biased region" description="Polar residues" evidence="9">
    <location>
        <begin position="334"/>
        <end position="345"/>
    </location>
</feature>
<feature type="domain" description="SET" evidence="10">
    <location>
        <begin position="148"/>
        <end position="286"/>
    </location>
</feature>
<dbReference type="OrthoDB" id="6627536at2759"/>
<evidence type="ECO:0000256" key="6">
    <source>
        <dbReference type="ARBA" id="ARBA00022691"/>
    </source>
</evidence>
<dbReference type="SMART" id="SM00317">
    <property type="entry name" value="SET"/>
    <property type="match status" value="1"/>
</dbReference>
<keyword evidence="7" id="KW-0156">Chromatin regulator</keyword>
<reference evidence="11 12" key="1">
    <citation type="journal article" date="2018" name="Mol. Biol. Evol.">
        <title>Broad Genomic Sampling Reveals a Smut Pathogenic Ancestry of the Fungal Clade Ustilaginomycotina.</title>
        <authorList>
            <person name="Kijpornyongpan T."/>
            <person name="Mondo S.J."/>
            <person name="Barry K."/>
            <person name="Sandor L."/>
            <person name="Lee J."/>
            <person name="Lipzen A."/>
            <person name="Pangilinan J."/>
            <person name="LaButti K."/>
            <person name="Hainaut M."/>
            <person name="Henrissat B."/>
            <person name="Grigoriev I.V."/>
            <person name="Spatafora J.W."/>
            <person name="Aime M.C."/>
        </authorList>
    </citation>
    <scope>NUCLEOTIDE SEQUENCE [LARGE SCALE GENOMIC DNA]</scope>
    <source>
        <strain evidence="11 12">MCA 3882</strain>
    </source>
</reference>
<dbReference type="GO" id="GO:0032259">
    <property type="term" value="P:methylation"/>
    <property type="evidence" value="ECO:0007669"/>
    <property type="project" value="UniProtKB-KW"/>
</dbReference>
<keyword evidence="4" id="KW-0489">Methyltransferase</keyword>
<gene>
    <name evidence="11" type="ORF">FA14DRAFT_162367</name>
</gene>
<feature type="region of interest" description="Disordered" evidence="9">
    <location>
        <begin position="458"/>
        <end position="563"/>
    </location>
</feature>
<proteinExistence type="predicted"/>
<protein>
    <recommendedName>
        <fullName evidence="10">SET domain-containing protein</fullName>
    </recommendedName>
</protein>
<keyword evidence="6" id="KW-0949">S-adenosyl-L-methionine</keyword>
<dbReference type="InterPro" id="IPR041938">
    <property type="entry name" value="Hist-Lys_N-MTase_N"/>
</dbReference>
<feature type="compositionally biased region" description="Polar residues" evidence="9">
    <location>
        <begin position="587"/>
        <end position="597"/>
    </location>
</feature>
<evidence type="ECO:0000256" key="4">
    <source>
        <dbReference type="ARBA" id="ARBA00022603"/>
    </source>
</evidence>
<dbReference type="PANTHER" id="PTHR12977">
    <property type="entry name" value="SUPPRESSOR OF VARIEGATION 4-20-RELATED"/>
    <property type="match status" value="1"/>
</dbReference>
<feature type="compositionally biased region" description="Basic residues" evidence="9">
    <location>
        <begin position="348"/>
        <end position="358"/>
    </location>
</feature>
<feature type="region of interest" description="Disordered" evidence="9">
    <location>
        <begin position="117"/>
        <end position="139"/>
    </location>
</feature>
<keyword evidence="8" id="KW-0539">Nucleus</keyword>
<evidence type="ECO:0000256" key="2">
    <source>
        <dbReference type="ARBA" id="ARBA00004286"/>
    </source>
</evidence>
<evidence type="ECO:0000313" key="11">
    <source>
        <dbReference type="EMBL" id="PWN32114.1"/>
    </source>
</evidence>
<feature type="compositionally biased region" description="Low complexity" evidence="9">
    <location>
        <begin position="603"/>
        <end position="614"/>
    </location>
</feature>
<evidence type="ECO:0000256" key="9">
    <source>
        <dbReference type="SAM" id="MobiDB-lite"/>
    </source>
</evidence>
<feature type="region of interest" description="Disordered" evidence="9">
    <location>
        <begin position="714"/>
        <end position="1021"/>
    </location>
</feature>
<feature type="compositionally biased region" description="Basic and acidic residues" evidence="9">
    <location>
        <begin position="458"/>
        <end position="469"/>
    </location>
</feature>
<dbReference type="EMBL" id="KZ819606">
    <property type="protein sequence ID" value="PWN32114.1"/>
    <property type="molecule type" value="Genomic_DNA"/>
</dbReference>
<dbReference type="GeneID" id="37021345"/>
<feature type="compositionally biased region" description="Low complexity" evidence="9">
    <location>
        <begin position="754"/>
        <end position="770"/>
    </location>
</feature>
<evidence type="ECO:0000256" key="8">
    <source>
        <dbReference type="ARBA" id="ARBA00023242"/>
    </source>
</evidence>
<dbReference type="Gene3D" id="1.10.10.1700">
    <property type="entry name" value="Histone-lysine N-methyltransferase"/>
    <property type="match status" value="1"/>
</dbReference>
<evidence type="ECO:0000256" key="7">
    <source>
        <dbReference type="ARBA" id="ARBA00022853"/>
    </source>
</evidence>
<dbReference type="InterPro" id="IPR046341">
    <property type="entry name" value="SET_dom_sf"/>
</dbReference>
<evidence type="ECO:0000259" key="10">
    <source>
        <dbReference type="PROSITE" id="PS50280"/>
    </source>
</evidence>
<feature type="compositionally biased region" description="Polar residues" evidence="9">
    <location>
        <begin position="847"/>
        <end position="887"/>
    </location>
</feature>
<dbReference type="GO" id="GO:0005694">
    <property type="term" value="C:chromosome"/>
    <property type="evidence" value="ECO:0007669"/>
    <property type="project" value="UniProtKB-SubCell"/>
</dbReference>
<comment type="subcellular location">
    <subcellularLocation>
        <location evidence="2">Chromosome</location>
    </subcellularLocation>
    <subcellularLocation>
        <location evidence="1">Nucleus</location>
    </subcellularLocation>
</comment>
<dbReference type="Proteomes" id="UP000245771">
    <property type="component" value="Unassembled WGS sequence"/>
</dbReference>
<dbReference type="PANTHER" id="PTHR12977:SF4">
    <property type="entry name" value="HISTONE-LYSINE N-METHYLTRANSFERASE KMT5B"/>
    <property type="match status" value="1"/>
</dbReference>
<dbReference type="GO" id="GO:0042799">
    <property type="term" value="F:histone H4K20 methyltransferase activity"/>
    <property type="evidence" value="ECO:0007669"/>
    <property type="project" value="TreeGrafter"/>
</dbReference>
<feature type="region of interest" description="Disordered" evidence="9">
    <location>
        <begin position="575"/>
        <end position="625"/>
    </location>
</feature>
<feature type="compositionally biased region" description="Low complexity" evidence="9">
    <location>
        <begin position="898"/>
        <end position="919"/>
    </location>
</feature>
<evidence type="ECO:0000256" key="3">
    <source>
        <dbReference type="ARBA" id="ARBA00022454"/>
    </source>
</evidence>
<keyword evidence="12" id="KW-1185">Reference proteome</keyword>
<sequence length="1108" mass="119685">MEDIATDDDLLSDMLLDSLEFEPKISTHKMNQAYRSPRYKTQQIIDIVRQKIVIDADLAGAVETLCSIDVIRKHLSTKSSRQRYEFQQHAKRYLETYMPESGVEFALTTRYKRASRMTSSSAETSKAGQEHAEAEARALAAGQAASQSSVARGKLRAENGESLGTSMADLCVVATKPFKAGDLVIMCKGGVKDLTKTEDDALREEAALSRERRKEQQYGGVLGPGRDFSVIRSARKGCSQLLLGPARFVNHDCDPNCEFHRLGQSQMVFRCLRDVGLNEEITTYYGDNYFEVGNAECMCRTCESRGEGIFASQKKTIEQGESEILAKSAMPSVVDTQDAQTNVTTKAAPRRSSSRKGKSPPPKAVKKEPTTMQIEKNGKVIQKTFPHHVSDREFDPLSSTHIGPKCTCLTCGSAFWAPEAWWLPDECRRCERHFKIYQGDWPGRTPTEPKWSAIYTERKSKREKVDAENKKRKLLDTASPGLSGTSDVETPVKLSPMRDVTEPDGQVKVNNTKRRTSQSNADSNGRKKKSKLAPESSDNEVEESIKSLIRPAKTSRPSVKRIASDEEVPVINAANAAADDEDDEMSDLTSVSATNEGAMSRTASSAASNESSSASDDRPCGPKMLGKHAKTETLAMFWGAPTGDKRARKPRANGLESLSDTVKVAGNGRHRRTASDMSNASTWTANRENELIRSPPDAPMRSVSDIHAKFPNYSEVESGPSLGQHSQSETSIPKFNSQKEIANNAMNTDEQNLSARSTPSSSAQTSSLATHGPQRTSVKNLAMAWGAGVEEGGRGNRKRTPRDVGSPLALMSSSSPKHAKDERSATPPSVKASGQRQIAEEGRRLSESNISSTIATAPSTDSISSNPTPNNVMPKQLLSNATNDNQAPSPPLSDRSVSPARSISGSPAGSAAARNASPLAGPPPVTFNGRPGVVPGQPIRKNLRWGSGKVSMSRPMVGSASSPLAGPGASSSFSMNRGTPLSTVGSASSPLVNSKGPTEGLQTPPTIPSNPSTVPQKAVPEPQLASNIIKQEEERTTYQPAIPEAVPSQEAVMRQPQSGETTAIKSIAAPNDVRMKEEGLDTKLASKDETNDGNVQIDAYQHNLQNGH</sequence>
<feature type="compositionally biased region" description="Low complexity" evidence="9">
    <location>
        <begin position="958"/>
        <end position="974"/>
    </location>
</feature>
<dbReference type="PROSITE" id="PS50280">
    <property type="entry name" value="SET"/>
    <property type="match status" value="1"/>
</dbReference>
<dbReference type="InterPro" id="IPR039977">
    <property type="entry name" value="Suv4-20/Set9"/>
</dbReference>
<name>A0A316V4D7_9BASI</name>
<dbReference type="Pfam" id="PF00856">
    <property type="entry name" value="SET"/>
    <property type="match status" value="1"/>
</dbReference>
<dbReference type="GO" id="GO:0005634">
    <property type="term" value="C:nucleus"/>
    <property type="evidence" value="ECO:0007669"/>
    <property type="project" value="UniProtKB-SubCell"/>
</dbReference>
<accession>A0A316V4D7</accession>
<feature type="region of interest" description="Disordered" evidence="9">
    <location>
        <begin position="331"/>
        <end position="370"/>
    </location>
</feature>
<feature type="compositionally biased region" description="Polar residues" evidence="9">
    <location>
        <begin position="117"/>
        <end position="127"/>
    </location>
</feature>
<organism evidence="11 12">
    <name type="scientific">Meira miltonrushii</name>
    <dbReference type="NCBI Taxonomy" id="1280837"/>
    <lineage>
        <taxon>Eukaryota</taxon>
        <taxon>Fungi</taxon>
        <taxon>Dikarya</taxon>
        <taxon>Basidiomycota</taxon>
        <taxon>Ustilaginomycotina</taxon>
        <taxon>Exobasidiomycetes</taxon>
        <taxon>Exobasidiales</taxon>
        <taxon>Brachybasidiaceae</taxon>
        <taxon>Meira</taxon>
    </lineage>
</organism>
<dbReference type="InParanoid" id="A0A316V4D7"/>
<dbReference type="InterPro" id="IPR001214">
    <property type="entry name" value="SET_dom"/>
</dbReference>
<dbReference type="STRING" id="1280837.A0A316V4D7"/>
<evidence type="ECO:0000313" key="12">
    <source>
        <dbReference type="Proteomes" id="UP000245771"/>
    </source>
</evidence>
<dbReference type="SUPFAM" id="SSF82199">
    <property type="entry name" value="SET domain"/>
    <property type="match status" value="1"/>
</dbReference>
<evidence type="ECO:0000256" key="5">
    <source>
        <dbReference type="ARBA" id="ARBA00022679"/>
    </source>
</evidence>
<feature type="compositionally biased region" description="Polar residues" evidence="9">
    <location>
        <begin position="975"/>
        <end position="1015"/>
    </location>
</feature>
<keyword evidence="5" id="KW-0808">Transferase</keyword>
<dbReference type="RefSeq" id="XP_025352416.1">
    <property type="nucleotide sequence ID" value="XM_025499564.1"/>
</dbReference>
<evidence type="ECO:0000256" key="1">
    <source>
        <dbReference type="ARBA" id="ARBA00004123"/>
    </source>
</evidence>
<dbReference type="AlphaFoldDB" id="A0A316V4D7"/>
<feature type="compositionally biased region" description="Polar residues" evidence="9">
    <location>
        <begin position="721"/>
        <end position="753"/>
    </location>
</feature>